<evidence type="ECO:0000256" key="1">
    <source>
        <dbReference type="SAM" id="MobiDB-lite"/>
    </source>
</evidence>
<proteinExistence type="predicted"/>
<evidence type="ECO:0000313" key="3">
    <source>
        <dbReference type="Proteomes" id="UP001151760"/>
    </source>
</evidence>
<evidence type="ECO:0000313" key="2">
    <source>
        <dbReference type="EMBL" id="GJT52389.1"/>
    </source>
</evidence>
<dbReference type="EMBL" id="BQNB010016491">
    <property type="protein sequence ID" value="GJT52389.1"/>
    <property type="molecule type" value="Genomic_DNA"/>
</dbReference>
<feature type="region of interest" description="Disordered" evidence="1">
    <location>
        <begin position="1"/>
        <end position="31"/>
    </location>
</feature>
<protein>
    <submittedName>
        <fullName evidence="2">Uncharacterized protein</fullName>
    </submittedName>
</protein>
<reference evidence="2" key="1">
    <citation type="journal article" date="2022" name="Int. J. Mol. Sci.">
        <title>Draft Genome of Tanacetum Coccineum: Genomic Comparison of Closely Related Tanacetum-Family Plants.</title>
        <authorList>
            <person name="Yamashiro T."/>
            <person name="Shiraishi A."/>
            <person name="Nakayama K."/>
            <person name="Satake H."/>
        </authorList>
    </citation>
    <scope>NUCLEOTIDE SEQUENCE</scope>
</reference>
<name>A0ABQ5ENF7_9ASTR</name>
<dbReference type="Proteomes" id="UP001151760">
    <property type="component" value="Unassembled WGS sequence"/>
</dbReference>
<sequence length="128" mass="13982">MINSGSNTSSESSSSKDSVQQRYYNGMKSSKGPSTALLQWYEDVSCVLGLANVETWDSIVKKFGVKKPKSCAKAKGKRKLSGGADNHFVVVKSCFCICMGQFWTIDLWNHAPVPLVGRSMVPGRQGDE</sequence>
<feature type="compositionally biased region" description="Polar residues" evidence="1">
    <location>
        <begin position="20"/>
        <end position="31"/>
    </location>
</feature>
<gene>
    <name evidence="2" type="ORF">Tco_0978546</name>
</gene>
<feature type="compositionally biased region" description="Low complexity" evidence="1">
    <location>
        <begin position="1"/>
        <end position="18"/>
    </location>
</feature>
<reference evidence="2" key="2">
    <citation type="submission" date="2022-01" db="EMBL/GenBank/DDBJ databases">
        <authorList>
            <person name="Yamashiro T."/>
            <person name="Shiraishi A."/>
            <person name="Satake H."/>
            <person name="Nakayama K."/>
        </authorList>
    </citation>
    <scope>NUCLEOTIDE SEQUENCE</scope>
</reference>
<accession>A0ABQ5ENF7</accession>
<comment type="caution">
    <text evidence="2">The sequence shown here is derived from an EMBL/GenBank/DDBJ whole genome shotgun (WGS) entry which is preliminary data.</text>
</comment>
<keyword evidence="3" id="KW-1185">Reference proteome</keyword>
<organism evidence="2 3">
    <name type="scientific">Tanacetum coccineum</name>
    <dbReference type="NCBI Taxonomy" id="301880"/>
    <lineage>
        <taxon>Eukaryota</taxon>
        <taxon>Viridiplantae</taxon>
        <taxon>Streptophyta</taxon>
        <taxon>Embryophyta</taxon>
        <taxon>Tracheophyta</taxon>
        <taxon>Spermatophyta</taxon>
        <taxon>Magnoliopsida</taxon>
        <taxon>eudicotyledons</taxon>
        <taxon>Gunneridae</taxon>
        <taxon>Pentapetalae</taxon>
        <taxon>asterids</taxon>
        <taxon>campanulids</taxon>
        <taxon>Asterales</taxon>
        <taxon>Asteraceae</taxon>
        <taxon>Asteroideae</taxon>
        <taxon>Anthemideae</taxon>
        <taxon>Anthemidinae</taxon>
        <taxon>Tanacetum</taxon>
    </lineage>
</organism>